<keyword evidence="1" id="KW-0472">Membrane</keyword>
<dbReference type="AlphaFoldDB" id="A0A7R9DKA2"/>
<dbReference type="EMBL" id="OD010767">
    <property type="protein sequence ID" value="CAD7416281.1"/>
    <property type="molecule type" value="Genomic_DNA"/>
</dbReference>
<gene>
    <name evidence="2" type="ORF">TPSB3V08_LOCUS10927</name>
</gene>
<accession>A0A7R9DKA2</accession>
<name>A0A7R9DKA2_TIMPO</name>
<keyword evidence="1" id="KW-1133">Transmembrane helix</keyword>
<feature type="transmembrane region" description="Helical" evidence="1">
    <location>
        <begin position="52"/>
        <end position="75"/>
    </location>
</feature>
<proteinExistence type="predicted"/>
<evidence type="ECO:0000313" key="2">
    <source>
        <dbReference type="EMBL" id="CAD7416281.1"/>
    </source>
</evidence>
<reference evidence="2" key="1">
    <citation type="submission" date="2020-11" db="EMBL/GenBank/DDBJ databases">
        <authorList>
            <person name="Tran Van P."/>
        </authorList>
    </citation>
    <scope>NUCLEOTIDE SEQUENCE</scope>
</reference>
<keyword evidence="1" id="KW-0812">Transmembrane</keyword>
<protein>
    <submittedName>
        <fullName evidence="2">Uncharacterized protein</fullName>
    </submittedName>
</protein>
<sequence>MNPLLLNSESVAVEETAYSSVGVSHEIAVETPLRSSCSKTELELSNKDNNSLVAPSCLFIVTANFLEEGLLLVFFKLKY</sequence>
<evidence type="ECO:0000256" key="1">
    <source>
        <dbReference type="SAM" id="Phobius"/>
    </source>
</evidence>
<organism evidence="2">
    <name type="scientific">Timema poppense</name>
    <name type="common">Walking stick</name>
    <dbReference type="NCBI Taxonomy" id="170557"/>
    <lineage>
        <taxon>Eukaryota</taxon>
        <taxon>Metazoa</taxon>
        <taxon>Ecdysozoa</taxon>
        <taxon>Arthropoda</taxon>
        <taxon>Hexapoda</taxon>
        <taxon>Insecta</taxon>
        <taxon>Pterygota</taxon>
        <taxon>Neoptera</taxon>
        <taxon>Polyneoptera</taxon>
        <taxon>Phasmatodea</taxon>
        <taxon>Timematodea</taxon>
        <taxon>Timematoidea</taxon>
        <taxon>Timematidae</taxon>
        <taxon>Timema</taxon>
    </lineage>
</organism>